<protein>
    <submittedName>
        <fullName evidence="1">Type-1 retrotransposable element r1dm</fullName>
    </submittedName>
</protein>
<sequence length="102" mass="11745">MPIDFGNVPRGRSGSEEEIERLGTAYKLKRKKFQSEICRLKSKTWAELIGTIDRDPSLLYRLVLSRLRTASPSLTEILEEDVLERLLDSLFPRNTLPDPRSD</sequence>
<proteinExistence type="predicted"/>
<reference evidence="1 2" key="1">
    <citation type="submission" date="2015-04" db="EMBL/GenBank/DDBJ databases">
        <title>Lasius niger genome sequencing.</title>
        <authorList>
            <person name="Konorov E.A."/>
            <person name="Nikitin M.A."/>
            <person name="Kirill M.V."/>
            <person name="Chang P."/>
        </authorList>
    </citation>
    <scope>NUCLEOTIDE SEQUENCE [LARGE SCALE GENOMIC DNA]</scope>
    <source>
        <tissue evidence="1">Whole</tissue>
    </source>
</reference>
<name>A0A0J7KDH4_LASNI</name>
<evidence type="ECO:0000313" key="1">
    <source>
        <dbReference type="EMBL" id="KMQ88219.1"/>
    </source>
</evidence>
<dbReference type="OrthoDB" id="7700944at2759"/>
<accession>A0A0J7KDH4</accession>
<dbReference type="PaxDb" id="67767-A0A0J7KDH4"/>
<gene>
    <name evidence="1" type="ORF">RF55_12328</name>
</gene>
<evidence type="ECO:0000313" key="2">
    <source>
        <dbReference type="Proteomes" id="UP000036403"/>
    </source>
</evidence>
<dbReference type="Proteomes" id="UP000036403">
    <property type="component" value="Unassembled WGS sequence"/>
</dbReference>
<dbReference type="AlphaFoldDB" id="A0A0J7KDH4"/>
<comment type="caution">
    <text evidence="1">The sequence shown here is derived from an EMBL/GenBank/DDBJ whole genome shotgun (WGS) entry which is preliminary data.</text>
</comment>
<organism evidence="1 2">
    <name type="scientific">Lasius niger</name>
    <name type="common">Black garden ant</name>
    <dbReference type="NCBI Taxonomy" id="67767"/>
    <lineage>
        <taxon>Eukaryota</taxon>
        <taxon>Metazoa</taxon>
        <taxon>Ecdysozoa</taxon>
        <taxon>Arthropoda</taxon>
        <taxon>Hexapoda</taxon>
        <taxon>Insecta</taxon>
        <taxon>Pterygota</taxon>
        <taxon>Neoptera</taxon>
        <taxon>Endopterygota</taxon>
        <taxon>Hymenoptera</taxon>
        <taxon>Apocrita</taxon>
        <taxon>Aculeata</taxon>
        <taxon>Formicoidea</taxon>
        <taxon>Formicidae</taxon>
        <taxon>Formicinae</taxon>
        <taxon>Lasius</taxon>
        <taxon>Lasius</taxon>
    </lineage>
</organism>
<dbReference type="EMBL" id="LBMM01009310">
    <property type="protein sequence ID" value="KMQ88219.1"/>
    <property type="molecule type" value="Genomic_DNA"/>
</dbReference>
<keyword evidence="2" id="KW-1185">Reference proteome</keyword>